<accession>A0A9P5ADM9</accession>
<feature type="chain" id="PRO_5040452435" description="Mid2 domain-containing protein" evidence="2">
    <location>
        <begin position="22"/>
        <end position="574"/>
    </location>
</feature>
<reference evidence="3" key="2">
    <citation type="submission" date="2020-02" db="EMBL/GenBank/DDBJ databases">
        <title>Identification and distribution of gene clusters putatively required for synthesis of sphingolipid metabolism inhibitors in phylogenetically diverse species of the filamentous fungus Fusarium.</title>
        <authorList>
            <person name="Kim H.-S."/>
            <person name="Busman M."/>
            <person name="Brown D.W."/>
            <person name="Divon H."/>
            <person name="Uhlig S."/>
            <person name="Proctor R.H."/>
        </authorList>
    </citation>
    <scope>NUCLEOTIDE SEQUENCE</scope>
    <source>
        <strain evidence="3">NRRL 25174</strain>
    </source>
</reference>
<keyword evidence="2" id="KW-0732">Signal</keyword>
<reference evidence="3" key="1">
    <citation type="journal article" date="2017" name="Mycologia">
        <title>Fusarium algeriense, sp. nov., a novel toxigenic crown rot pathogen of durum wheat from Algeria is nested in the Fusarium burgessii species complex.</title>
        <authorList>
            <person name="Laraba I."/>
            <person name="Keddad A."/>
            <person name="Boureghda H."/>
            <person name="Abdallah N."/>
            <person name="Vaughan M.M."/>
            <person name="Proctor R.H."/>
            <person name="Busman M."/>
            <person name="O'Donnell K."/>
        </authorList>
    </citation>
    <scope>NUCLEOTIDE SEQUENCE</scope>
    <source>
        <strain evidence="3">NRRL 25174</strain>
    </source>
</reference>
<feature type="region of interest" description="Disordered" evidence="1">
    <location>
        <begin position="519"/>
        <end position="547"/>
    </location>
</feature>
<evidence type="ECO:0008006" key="5">
    <source>
        <dbReference type="Google" id="ProtNLM"/>
    </source>
</evidence>
<organism evidence="3 4">
    <name type="scientific">Fusarium beomiforme</name>
    <dbReference type="NCBI Taxonomy" id="44412"/>
    <lineage>
        <taxon>Eukaryota</taxon>
        <taxon>Fungi</taxon>
        <taxon>Dikarya</taxon>
        <taxon>Ascomycota</taxon>
        <taxon>Pezizomycotina</taxon>
        <taxon>Sordariomycetes</taxon>
        <taxon>Hypocreomycetidae</taxon>
        <taxon>Hypocreales</taxon>
        <taxon>Nectriaceae</taxon>
        <taxon>Fusarium</taxon>
        <taxon>Fusarium burgessii species complex</taxon>
    </lineage>
</organism>
<dbReference type="EMBL" id="PVQB02000470">
    <property type="protein sequence ID" value="KAF4336782.1"/>
    <property type="molecule type" value="Genomic_DNA"/>
</dbReference>
<feature type="signal peptide" evidence="2">
    <location>
        <begin position="1"/>
        <end position="21"/>
    </location>
</feature>
<gene>
    <name evidence="3" type="ORF">FBEOM_9339</name>
</gene>
<sequence length="574" mass="61498">MFLGIILFGLVWSTQPSLVHGNFLKVPNDVLPGYSEVHKEEAMPETSASSGLQRRDTQQQNRTSLDKTWKDAVLFAFEAEQDVDSKKGNASISAGIEITCAVCYIKGIATTKFIHDKDFNISHAFDNFTDRVESGISSLATNVKEYVEEYIHSVSDNLEDGFDVDDFDLPSMDFDFNIEIPEIPEFRLQFQFDGLEVYMQLDTTLSAGATYTLNLYKSTTPAGFAVRDNLEIGVIFTLDLILSVDGEIDISSGFHLKLDDGVKLELGIFAKEISSITINGGEFEFLPVTIDSAGVVFKAILRVGVQAGVEIASPEISVAGKDIARVGAGAEVGVYANIAELITNVTLSLDEDDECSLRVEEAYQFAIGAVAGASIVIQEYTWGPVPETEVPIFYTTLADACAVARNSGTISASQVAITSAPLQARDDDEDDNELETTTISTKATFTVVACESEGLVNCPASLQKTSKYTTTRTHVTVVPSNSEAEFPDPVRYTVTSPIPFGEAAKKLVVTSGVPVSYVPPTTTSSAKAGSKSGDDSDANSDQNGKTGGVPTRVIIGLSVGLGVPFLLGILASIL</sequence>
<feature type="compositionally biased region" description="Low complexity" evidence="1">
    <location>
        <begin position="521"/>
        <end position="531"/>
    </location>
</feature>
<keyword evidence="4" id="KW-1185">Reference proteome</keyword>
<name>A0A9P5ADM9_9HYPO</name>
<proteinExistence type="predicted"/>
<protein>
    <recommendedName>
        <fullName evidence="5">Mid2 domain-containing protein</fullName>
    </recommendedName>
</protein>
<evidence type="ECO:0000256" key="2">
    <source>
        <dbReference type="SAM" id="SignalP"/>
    </source>
</evidence>
<dbReference type="OrthoDB" id="4733706at2759"/>
<dbReference type="Proteomes" id="UP000730481">
    <property type="component" value="Unassembled WGS sequence"/>
</dbReference>
<evidence type="ECO:0000256" key="1">
    <source>
        <dbReference type="SAM" id="MobiDB-lite"/>
    </source>
</evidence>
<comment type="caution">
    <text evidence="3">The sequence shown here is derived from an EMBL/GenBank/DDBJ whole genome shotgun (WGS) entry which is preliminary data.</text>
</comment>
<dbReference type="AlphaFoldDB" id="A0A9P5ADM9"/>
<feature type="compositionally biased region" description="Polar residues" evidence="1">
    <location>
        <begin position="46"/>
        <end position="63"/>
    </location>
</feature>
<evidence type="ECO:0000313" key="3">
    <source>
        <dbReference type="EMBL" id="KAF4336782.1"/>
    </source>
</evidence>
<evidence type="ECO:0000313" key="4">
    <source>
        <dbReference type="Proteomes" id="UP000730481"/>
    </source>
</evidence>
<feature type="region of interest" description="Disordered" evidence="1">
    <location>
        <begin position="42"/>
        <end position="65"/>
    </location>
</feature>